<keyword evidence="10 13" id="KW-0456">Lyase</keyword>
<comment type="catalytic activity">
    <reaction evidence="1 13">
        <text>(2S)-2-[5-amino-1-(5-phospho-beta-D-ribosyl)imidazole-4-carboxamido]succinate = 5-amino-1-(5-phospho-beta-D-ribosyl)imidazole-4-carboxamide + fumarate</text>
        <dbReference type="Rhea" id="RHEA:23920"/>
        <dbReference type="ChEBI" id="CHEBI:29806"/>
        <dbReference type="ChEBI" id="CHEBI:58443"/>
        <dbReference type="ChEBI" id="CHEBI:58475"/>
        <dbReference type="EC" id="4.3.2.2"/>
    </reaction>
</comment>
<evidence type="ECO:0000256" key="4">
    <source>
        <dbReference type="ARBA" id="ARBA00004734"/>
    </source>
</evidence>
<dbReference type="GO" id="GO:0005829">
    <property type="term" value="C:cytosol"/>
    <property type="evidence" value="ECO:0007669"/>
    <property type="project" value="TreeGrafter"/>
</dbReference>
<proteinExistence type="inferred from homology"/>
<dbReference type="GO" id="GO:0044208">
    <property type="term" value="P:'de novo' AMP biosynthetic process"/>
    <property type="evidence" value="ECO:0007669"/>
    <property type="project" value="UniProtKB-UniPathway"/>
</dbReference>
<dbReference type="UniPathway" id="UPA00074">
    <property type="reaction ID" value="UER00132"/>
</dbReference>
<name>A0A0X3PNA1_SCHSO</name>
<dbReference type="EMBL" id="GEEE01009850">
    <property type="protein sequence ID" value="JAP53375.1"/>
    <property type="molecule type" value="Transcribed_RNA"/>
</dbReference>
<dbReference type="GO" id="GO:0006189">
    <property type="term" value="P:'de novo' IMP biosynthetic process"/>
    <property type="evidence" value="ECO:0007669"/>
    <property type="project" value="UniProtKB-UniPathway"/>
</dbReference>
<comment type="pathway">
    <text evidence="3 13">Purine metabolism; IMP biosynthesis via de novo pathway; 5-amino-1-(5-phospho-D-ribosyl)imidazole-4-carboxamide from 5-amino-1-(5-phospho-D-ribosyl)imidazole-4-carboxylate: step 2/2.</text>
</comment>
<evidence type="ECO:0000256" key="8">
    <source>
        <dbReference type="ARBA" id="ARBA00017058"/>
    </source>
</evidence>
<evidence type="ECO:0000256" key="2">
    <source>
        <dbReference type="ARBA" id="ARBA00002971"/>
    </source>
</evidence>
<dbReference type="Gene3D" id="1.20.200.10">
    <property type="entry name" value="Fumarase/aspartase (Central domain)"/>
    <property type="match status" value="1"/>
</dbReference>
<protein>
    <recommendedName>
        <fullName evidence="8 13">Adenylosuccinate lyase</fullName>
        <shortName evidence="13">ASL</shortName>
        <ecNumber evidence="7 13">4.3.2.2</ecNumber>
    </recommendedName>
    <alternativeName>
        <fullName evidence="11 13">Adenylosuccinase</fullName>
    </alternativeName>
</protein>
<dbReference type="PRINTS" id="PR00145">
    <property type="entry name" value="ARGSUCLYASE"/>
</dbReference>
<dbReference type="FunFam" id="1.10.275.60:FF:000001">
    <property type="entry name" value="Adenylosuccinate lyase"/>
    <property type="match status" value="1"/>
</dbReference>
<dbReference type="GO" id="GO:0004018">
    <property type="term" value="F:N6-(1,2-dicarboxyethyl)AMP AMP-lyase (fumarate-forming) activity"/>
    <property type="evidence" value="ECO:0007669"/>
    <property type="project" value="InterPro"/>
</dbReference>
<dbReference type="Gene3D" id="1.10.275.60">
    <property type="match status" value="1"/>
</dbReference>
<evidence type="ECO:0000256" key="9">
    <source>
        <dbReference type="ARBA" id="ARBA00022755"/>
    </source>
</evidence>
<comment type="subunit">
    <text evidence="6">Homotetramer. Residues from neighboring subunits contribute catalytic and substrate-binding residues to each active site.</text>
</comment>
<dbReference type="AlphaFoldDB" id="A0A0X3PNA1"/>
<dbReference type="PROSITE" id="PS00163">
    <property type="entry name" value="FUMARATE_LYASES"/>
    <property type="match status" value="1"/>
</dbReference>
<sequence>MTSGLRSVMQDTTELFESPLNSRYASSAMKFNFSAKRKVTLWRQLWIWLAEAQKELGVEITDEQLEEMRVKMNDVDFEKAAIEEVQRRHDVMAHVYVFASACPKASPIIHLGATSCFVGDNADLICLRHAFELLAPKVARCIDRVVTRARQYRDVVCLGRTHLQPAQPTTVGRRMCLWIQELLMDLENIERARDHLIRFRGTKGAIGTQASFLDLFDGDNNKVLRLDELVAAKAGFSKLWMVTGQTYPRKLDTELVSVLSSLGATVHKICTDIRLLASFKEIEEPFESDQIGSSAMPYKRNPIRCERACALARLLMAQAAPCLATASVQWLERSLDDSAIRRIVLPEACLAADACLSILQNVFEGLVVYPKVIERNLLSELPFLASERIIVRMVTLKQANRQECHERLRTHSQAAGAVVKMEGRPNDLVDRLMADTYFKPVHSELAQLLDPKAFIGRAPEQVNDFLANEVTQALAPYANMLDEFSMLSV</sequence>
<dbReference type="PANTHER" id="PTHR43172">
    <property type="entry name" value="ADENYLOSUCCINATE LYASE"/>
    <property type="match status" value="1"/>
</dbReference>
<dbReference type="InterPro" id="IPR004769">
    <property type="entry name" value="Pur_lyase"/>
</dbReference>
<evidence type="ECO:0000256" key="5">
    <source>
        <dbReference type="ARBA" id="ARBA00008273"/>
    </source>
</evidence>
<dbReference type="NCBIfam" id="TIGR00928">
    <property type="entry name" value="purB"/>
    <property type="match status" value="1"/>
</dbReference>
<dbReference type="InterPro" id="IPR020557">
    <property type="entry name" value="Fumarate_lyase_CS"/>
</dbReference>
<evidence type="ECO:0000259" key="14">
    <source>
        <dbReference type="SMART" id="SM00998"/>
    </source>
</evidence>
<comment type="catalytic activity">
    <reaction evidence="12 13">
        <text>N(6)-(1,2-dicarboxyethyl)-AMP = fumarate + AMP</text>
        <dbReference type="Rhea" id="RHEA:16853"/>
        <dbReference type="ChEBI" id="CHEBI:29806"/>
        <dbReference type="ChEBI" id="CHEBI:57567"/>
        <dbReference type="ChEBI" id="CHEBI:456215"/>
        <dbReference type="EC" id="4.3.2.2"/>
    </reaction>
</comment>
<comment type="pathway">
    <text evidence="4 13">Purine metabolism; AMP biosynthesis via de novo pathway; AMP from IMP: step 2/2.</text>
</comment>
<evidence type="ECO:0000256" key="10">
    <source>
        <dbReference type="ARBA" id="ARBA00023239"/>
    </source>
</evidence>
<keyword evidence="9 13" id="KW-0658">Purine biosynthesis</keyword>
<dbReference type="InterPro" id="IPR019468">
    <property type="entry name" value="AdenyloSucc_lyase_C"/>
</dbReference>
<accession>A0A0X3PNA1</accession>
<dbReference type="EC" id="4.3.2.2" evidence="7 13"/>
<dbReference type="InterPro" id="IPR022761">
    <property type="entry name" value="Fumarate_lyase_N"/>
</dbReference>
<evidence type="ECO:0000256" key="1">
    <source>
        <dbReference type="ARBA" id="ARBA00000598"/>
    </source>
</evidence>
<gene>
    <name evidence="15" type="primary">PUR8</name>
    <name evidence="15" type="ORF">TR153109</name>
</gene>
<comment type="function">
    <text evidence="2">Catalyzes two non-sequential steps in de novo AMP synthesis: converts (S)-2-(5-amino-1-(5-phospho-D-ribosyl)imidazole-4-carboxamido)succinate (SAICAR) to fumarate plus 5-amino-1-(5-phospho-D-ribosyl)imidazole-4-carboxamide, and thereby also contributes to de novo IMP synthesis, and converts succinyladenosine monophosphate (SAMP) to AMP and fumarate.</text>
</comment>
<dbReference type="SMART" id="SM00998">
    <property type="entry name" value="ADSL_C"/>
    <property type="match status" value="1"/>
</dbReference>
<dbReference type="InterPro" id="IPR008948">
    <property type="entry name" value="L-Aspartase-like"/>
</dbReference>
<dbReference type="InterPro" id="IPR000362">
    <property type="entry name" value="Fumarate_lyase_fam"/>
</dbReference>
<evidence type="ECO:0000256" key="12">
    <source>
        <dbReference type="ARBA" id="ARBA00047513"/>
    </source>
</evidence>
<dbReference type="PANTHER" id="PTHR43172:SF1">
    <property type="entry name" value="ADENYLOSUCCINATE LYASE"/>
    <property type="match status" value="1"/>
</dbReference>
<evidence type="ECO:0000256" key="13">
    <source>
        <dbReference type="RuleBase" id="RU361172"/>
    </source>
</evidence>
<evidence type="ECO:0000313" key="15">
    <source>
        <dbReference type="EMBL" id="JAP53375.1"/>
    </source>
</evidence>
<evidence type="ECO:0000256" key="11">
    <source>
        <dbReference type="ARBA" id="ARBA00030717"/>
    </source>
</evidence>
<dbReference type="SUPFAM" id="SSF48557">
    <property type="entry name" value="L-aspartase-like"/>
    <property type="match status" value="1"/>
</dbReference>
<dbReference type="Gene3D" id="1.10.40.30">
    <property type="entry name" value="Fumarase/aspartase (C-terminal domain)"/>
    <property type="match status" value="1"/>
</dbReference>
<comment type="similarity">
    <text evidence="5 13">Belongs to the lyase 1 family. Adenylosuccinate lyase subfamily.</text>
</comment>
<feature type="domain" description="Adenylosuccinate lyase C-terminal" evidence="14">
    <location>
        <begin position="381"/>
        <end position="466"/>
    </location>
</feature>
<evidence type="ECO:0000256" key="6">
    <source>
        <dbReference type="ARBA" id="ARBA00011668"/>
    </source>
</evidence>
<reference evidence="15" key="1">
    <citation type="submission" date="2016-01" db="EMBL/GenBank/DDBJ databases">
        <title>Reference transcriptome for the parasite Schistocephalus solidus: insights into the molecular evolution of parasitism.</title>
        <authorList>
            <person name="Hebert F.O."/>
            <person name="Grambauer S."/>
            <person name="Barber I."/>
            <person name="Landry C.R."/>
            <person name="Aubin-Horth N."/>
        </authorList>
    </citation>
    <scope>NUCLEOTIDE SEQUENCE</scope>
</reference>
<dbReference type="PRINTS" id="PR00149">
    <property type="entry name" value="FUMRATELYASE"/>
</dbReference>
<evidence type="ECO:0000256" key="7">
    <source>
        <dbReference type="ARBA" id="ARBA00012339"/>
    </source>
</evidence>
<dbReference type="UniPathway" id="UPA00075">
    <property type="reaction ID" value="UER00336"/>
</dbReference>
<dbReference type="GO" id="GO:0070626">
    <property type="term" value="F:(S)-2-(5-amino-1-(5-phospho-D-ribosyl)imidazole-4-carboxamido) succinate lyase (fumarate-forming) activity"/>
    <property type="evidence" value="ECO:0007669"/>
    <property type="project" value="TreeGrafter"/>
</dbReference>
<dbReference type="Pfam" id="PF10397">
    <property type="entry name" value="ADSL_C"/>
    <property type="match status" value="1"/>
</dbReference>
<dbReference type="Pfam" id="PF00206">
    <property type="entry name" value="Lyase_1"/>
    <property type="match status" value="1"/>
</dbReference>
<evidence type="ECO:0000256" key="3">
    <source>
        <dbReference type="ARBA" id="ARBA00004706"/>
    </source>
</evidence>
<dbReference type="CDD" id="cd03302">
    <property type="entry name" value="Adenylsuccinate_lyase_2"/>
    <property type="match status" value="1"/>
</dbReference>
<organism evidence="15">
    <name type="scientific">Schistocephalus solidus</name>
    <name type="common">Tapeworm</name>
    <dbReference type="NCBI Taxonomy" id="70667"/>
    <lineage>
        <taxon>Eukaryota</taxon>
        <taxon>Metazoa</taxon>
        <taxon>Spiralia</taxon>
        <taxon>Lophotrochozoa</taxon>
        <taxon>Platyhelminthes</taxon>
        <taxon>Cestoda</taxon>
        <taxon>Eucestoda</taxon>
        <taxon>Diphyllobothriidea</taxon>
        <taxon>Diphyllobothriidae</taxon>
        <taxon>Schistocephalus</taxon>
    </lineage>
</organism>